<keyword evidence="1" id="KW-0812">Transmembrane</keyword>
<dbReference type="KEGG" id="vg:22921783"/>
<dbReference type="InterPro" id="IPR007784">
    <property type="entry name" value="PIR"/>
</dbReference>
<name>A0A0B4VFR4_9VIRU</name>
<organism evidence="2 3">
    <name type="scientific">Tipula oleracea nudivirus</name>
    <dbReference type="NCBI Taxonomy" id="1546257"/>
    <lineage>
        <taxon>Viruses</taxon>
        <taxon>Viruses incertae sedis</taxon>
        <taxon>Naldaviricetes</taxon>
        <taxon>Lefavirales</taxon>
        <taxon>Nudiviridae</taxon>
        <taxon>Deltanudivirus</taxon>
        <taxon>Deltanudivirus tipoleraceae</taxon>
    </lineage>
</organism>
<sequence>MNFDFLFIFTCILLFIFLLCCFYISKQLTSIKNKELEDLRDPLMEFSTDIQFQPFPQIIDVNSTYDCTPLNLRTCKIDDQTSCFGCKSLVASCHHLSQNTKYINTDGSTFIVPANSNENEGYCMTISSTQEKCNVYHGEFTLVQLTPDSLDAALICLCKNPGLIGNLELKGACDNVFVCEGKVLDINKPLEEIECDCPSSLKFEIVNNIPTCRTRTVLNANQNNLLNDIVRFPNNTLTTDIKNFDKTINQNINIDKLINPCMVCPITGKVMSNTSIFFDSELTRYCIITDTEDPIGIPIRRSQTERLLDGDYGPDAVLALWWDTILIYTQLAGSTQRLVYIISYNDTNKIFYELYNLDISKKIAIDIGPNTHVGLFCPIPKIKIIPQSTCKKLGTVSYTCRFSTASLTSDASAWIGNNNLFNYTIPYNKSREPPSYYLWGTENWAAMEKFSEWVTTKKYKISENKYLGYFTYNEAFYTEDLALTEKIAMICWSIDSNPFPYQYRAEIITSTDPNDFKIIRGLLQEAN</sequence>
<keyword evidence="1" id="KW-1133">Transmembrane helix</keyword>
<dbReference type="Pfam" id="PF05092">
    <property type="entry name" value="PIF"/>
    <property type="match status" value="1"/>
</dbReference>
<dbReference type="Proteomes" id="UP000201058">
    <property type="component" value="Segment"/>
</dbReference>
<dbReference type="EMBL" id="KM610234">
    <property type="protein sequence ID" value="AJD20129.1"/>
    <property type="molecule type" value="Genomic_DNA"/>
</dbReference>
<dbReference type="OrthoDB" id="6359at10239"/>
<protein>
    <submittedName>
        <fullName evidence="2">PIF-1</fullName>
    </submittedName>
</protein>
<dbReference type="GeneID" id="22921783"/>
<evidence type="ECO:0000313" key="3">
    <source>
        <dbReference type="Proteomes" id="UP000201058"/>
    </source>
</evidence>
<keyword evidence="1" id="KW-0472">Membrane</keyword>
<proteinExistence type="predicted"/>
<dbReference type="RefSeq" id="YP_009116716.1">
    <property type="nucleotide sequence ID" value="NC_026242.1"/>
</dbReference>
<gene>
    <name evidence="2" type="primary">pif-1</name>
    <name evidence="2" type="ORF">TONV_069</name>
</gene>
<evidence type="ECO:0000313" key="2">
    <source>
        <dbReference type="EMBL" id="AJD20129.1"/>
    </source>
</evidence>
<accession>A0A0B4VFR4</accession>
<reference evidence="2 3" key="1">
    <citation type="journal article" date="2015" name="J. Virol.">
        <title>The genome of the nucleopolyhedrosis-causing virus from Tipula oleracea sheds new light on the Nudiviridae family.</title>
        <authorList>
            <person name="Bezier A."/>
            <person name="Theze J."/>
            <person name="Gavory F."/>
            <person name="Gaillard J."/>
            <person name="Poulain J."/>
            <person name="Drezen J.M."/>
            <person name="Herniou E.A."/>
        </authorList>
    </citation>
    <scope>NUCLEOTIDE SEQUENCE [LARGE SCALE GENOMIC DNA]</scope>
    <source>
        <strain evidence="2">35</strain>
    </source>
</reference>
<feature type="transmembrane region" description="Helical" evidence="1">
    <location>
        <begin position="6"/>
        <end position="24"/>
    </location>
</feature>
<keyword evidence="3" id="KW-1185">Reference proteome</keyword>
<evidence type="ECO:0000256" key="1">
    <source>
        <dbReference type="SAM" id="Phobius"/>
    </source>
</evidence>